<dbReference type="KEGG" id="vde:111245109"/>
<dbReference type="InterPro" id="IPR004087">
    <property type="entry name" value="KH_dom"/>
</dbReference>
<dbReference type="Proteomes" id="UP000594260">
    <property type="component" value="Unplaced"/>
</dbReference>
<dbReference type="GO" id="GO:0005737">
    <property type="term" value="C:cytoplasm"/>
    <property type="evidence" value="ECO:0007669"/>
    <property type="project" value="TreeGrafter"/>
</dbReference>
<evidence type="ECO:0000256" key="2">
    <source>
        <dbReference type="PROSITE-ProRule" id="PRU00117"/>
    </source>
</evidence>
<dbReference type="InterPro" id="IPR004088">
    <property type="entry name" value="KH_dom_type_1"/>
</dbReference>
<dbReference type="PANTHER" id="PTHR10627">
    <property type="entry name" value="SCP160"/>
    <property type="match status" value="1"/>
</dbReference>
<proteinExistence type="predicted"/>
<evidence type="ECO:0000313" key="6">
    <source>
        <dbReference type="Proteomes" id="UP000594260"/>
    </source>
</evidence>
<dbReference type="EnsemblMetazoa" id="XM_022792976">
    <property type="protein sequence ID" value="XP_022648711"/>
    <property type="gene ID" value="LOC111245109"/>
</dbReference>
<protein>
    <recommendedName>
        <fullName evidence="4">K Homology domain-containing protein</fullName>
    </recommendedName>
</protein>
<dbReference type="SMART" id="SM00322">
    <property type="entry name" value="KH"/>
    <property type="match status" value="2"/>
</dbReference>
<dbReference type="GeneID" id="111245109"/>
<keyword evidence="6" id="KW-1185">Reference proteome</keyword>
<reference evidence="5" key="1">
    <citation type="submission" date="2021-01" db="UniProtKB">
        <authorList>
            <consortium name="EnsemblMetazoa"/>
        </authorList>
    </citation>
    <scope>IDENTIFICATION</scope>
</reference>
<evidence type="ECO:0000256" key="3">
    <source>
        <dbReference type="SAM" id="MobiDB-lite"/>
    </source>
</evidence>
<dbReference type="OrthoDB" id="271862at2759"/>
<feature type="region of interest" description="Disordered" evidence="3">
    <location>
        <begin position="516"/>
        <end position="537"/>
    </location>
</feature>
<dbReference type="PROSITE" id="PS50084">
    <property type="entry name" value="KH_TYPE_1"/>
    <property type="match status" value="2"/>
</dbReference>
<dbReference type="Gene3D" id="3.30.310.270">
    <property type="match status" value="1"/>
</dbReference>
<evidence type="ECO:0000256" key="1">
    <source>
        <dbReference type="ARBA" id="ARBA00022737"/>
    </source>
</evidence>
<feature type="domain" description="K Homology" evidence="4">
    <location>
        <begin position="259"/>
        <end position="332"/>
    </location>
</feature>
<dbReference type="Gene3D" id="3.30.310.210">
    <property type="match status" value="1"/>
</dbReference>
<keyword evidence="2" id="KW-0694">RNA-binding</keyword>
<keyword evidence="1" id="KW-0677">Repeat</keyword>
<dbReference type="PANTHER" id="PTHR10627:SF69">
    <property type="entry name" value="PROTEIN BICAUDAL C"/>
    <property type="match status" value="1"/>
</dbReference>
<feature type="domain" description="K Homology" evidence="4">
    <location>
        <begin position="430"/>
        <end position="502"/>
    </location>
</feature>
<dbReference type="SUPFAM" id="SSF54791">
    <property type="entry name" value="Eukaryotic type KH-domain (KH-domain type I)"/>
    <property type="match status" value="2"/>
</dbReference>
<evidence type="ECO:0000259" key="4">
    <source>
        <dbReference type="SMART" id="SM00322"/>
    </source>
</evidence>
<dbReference type="RefSeq" id="XP_022648711.1">
    <property type="nucleotide sequence ID" value="XM_022792976.1"/>
</dbReference>
<dbReference type="InParanoid" id="A0A7M7JAI8"/>
<dbReference type="GO" id="GO:0003723">
    <property type="term" value="F:RNA binding"/>
    <property type="evidence" value="ECO:0007669"/>
    <property type="project" value="UniProtKB-UniRule"/>
</dbReference>
<dbReference type="AlphaFoldDB" id="A0A7M7JAI8"/>
<organism evidence="5 6">
    <name type="scientific">Varroa destructor</name>
    <name type="common">Honeybee mite</name>
    <dbReference type="NCBI Taxonomy" id="109461"/>
    <lineage>
        <taxon>Eukaryota</taxon>
        <taxon>Metazoa</taxon>
        <taxon>Ecdysozoa</taxon>
        <taxon>Arthropoda</taxon>
        <taxon>Chelicerata</taxon>
        <taxon>Arachnida</taxon>
        <taxon>Acari</taxon>
        <taxon>Parasitiformes</taxon>
        <taxon>Mesostigmata</taxon>
        <taxon>Gamasina</taxon>
        <taxon>Dermanyssoidea</taxon>
        <taxon>Varroidae</taxon>
        <taxon>Varroa</taxon>
    </lineage>
</organism>
<accession>A0A7M7JAI8</accession>
<name>A0A7M7JAI8_VARDE</name>
<dbReference type="GO" id="GO:0010468">
    <property type="term" value="P:regulation of gene expression"/>
    <property type="evidence" value="ECO:0007669"/>
    <property type="project" value="UniProtKB-ARBA"/>
</dbReference>
<evidence type="ECO:0000313" key="5">
    <source>
        <dbReference type="EnsemblMetazoa" id="XP_022648711"/>
    </source>
</evidence>
<sequence>MSVCQLRQTNRQRLPQFSCFTPYCCFDSVCTPQTVFPSYLNFAPKPPYMFLSLQHCYGNAQQRASVINTIDTSKTGPVVGGLLKILDTFSHKLVCSSRSMQLEQEKSFQRKIGSIVEEDGVLAKEFKRFLKQISGTQIKVTMQRRNGRASSHHQLVSYAQNSNVGNSSMMSIMNEDDICQVVTCYETSSPVVPIKETASYSLIPGSPLVLEDHSHQTDYKSHSRKRFDFFIQTTGNQEQVDIAREETTKILRSNAGNENRVTLKMDVSFSDHSFIIGRKGKGVQGAMRATGCQIHFPDSNKNDRCEKSNQVSVSGTPEAVVEARQRIRELLPISFAFEINEEEYRNATFSPVASDGTVSELRPKIRQMIETLQNEYRMTITWLPNVATNRLRGYIPYAMVTVRGGRRNIVRICEGIQQLNALLRPGKPPPNVELGIEVTSQYVQFTYGNNGTKIQAIMDETRTQFSIVAGRSDTSQHIYTVRIVGKVENVYRAWLAFMDLLPVVVLIQIPESNGKSAMFGQRKDSDDSRVPFSTEGEGSTQMKCITDAQRGAFSCALTEDRGLSEEVHLNLRQPKKTLSLSFDELQALQNLGVLSPETLTSAVSAQKPNGDIEILDPGLYHAISLAAGFTTILYPFEISLTVRPSRDSRSWKLEAKGPESRIDLLMDVYRILRNPSCHALESLRNAVFSETKRPLNFSHEGTLNSLVTTSSSLNPFELSRLLLPQANSSNGIEETNHVPQKGDAYDSIHKSRSYAPLTTGHALTSLHCEPSWYLGQYGPHSSSMSYSSTPVHFRQRSAIPNWPYEQQDKGSQAAIGSYGFYMNGSHAYNNKSKLEYGEVKNATQSFTNLTNFSYTNVASRVGSGA</sequence>
<dbReference type="InterPro" id="IPR036612">
    <property type="entry name" value="KH_dom_type_1_sf"/>
</dbReference>
<dbReference type="CDD" id="cd22421">
    <property type="entry name" value="KH-I_BICC1_rpt2"/>
    <property type="match status" value="1"/>
</dbReference>
<dbReference type="InterPro" id="IPR047554">
    <property type="entry name" value="BICC1_KH-I_rpt2"/>
</dbReference>
<dbReference type="Pfam" id="PF00013">
    <property type="entry name" value="KH_1"/>
    <property type="match status" value="1"/>
</dbReference>